<dbReference type="InterPro" id="IPR036259">
    <property type="entry name" value="MFS_trans_sf"/>
</dbReference>
<dbReference type="PROSITE" id="PS50850">
    <property type="entry name" value="MFS"/>
    <property type="match status" value="1"/>
</dbReference>
<feature type="compositionally biased region" description="Polar residues" evidence="5">
    <location>
        <begin position="1"/>
        <end position="14"/>
    </location>
</feature>
<organism evidence="8 9">
    <name type="scientific">Moelleriella libera RCEF 2490</name>
    <dbReference type="NCBI Taxonomy" id="1081109"/>
    <lineage>
        <taxon>Eukaryota</taxon>
        <taxon>Fungi</taxon>
        <taxon>Dikarya</taxon>
        <taxon>Ascomycota</taxon>
        <taxon>Pezizomycotina</taxon>
        <taxon>Sordariomycetes</taxon>
        <taxon>Hypocreomycetidae</taxon>
        <taxon>Hypocreales</taxon>
        <taxon>Clavicipitaceae</taxon>
        <taxon>Moelleriella</taxon>
    </lineage>
</organism>
<evidence type="ECO:0000256" key="4">
    <source>
        <dbReference type="ARBA" id="ARBA00023136"/>
    </source>
</evidence>
<keyword evidence="2 6" id="KW-0812">Transmembrane</keyword>
<feature type="transmembrane region" description="Helical" evidence="6">
    <location>
        <begin position="550"/>
        <end position="570"/>
    </location>
</feature>
<comment type="caution">
    <text evidence="8">The sequence shown here is derived from an EMBL/GenBank/DDBJ whole genome shotgun (WGS) entry which is preliminary data.</text>
</comment>
<feature type="transmembrane region" description="Helical" evidence="6">
    <location>
        <begin position="303"/>
        <end position="323"/>
    </location>
</feature>
<feature type="transmembrane region" description="Helical" evidence="6">
    <location>
        <begin position="174"/>
        <end position="194"/>
    </location>
</feature>
<dbReference type="SUPFAM" id="SSF103473">
    <property type="entry name" value="MFS general substrate transporter"/>
    <property type="match status" value="1"/>
</dbReference>
<feature type="transmembrane region" description="Helical" evidence="6">
    <location>
        <begin position="368"/>
        <end position="392"/>
    </location>
</feature>
<dbReference type="Gene3D" id="1.20.1250.20">
    <property type="entry name" value="MFS general substrate transporter like domains"/>
    <property type="match status" value="1"/>
</dbReference>
<feature type="transmembrane region" description="Helical" evidence="6">
    <location>
        <begin position="335"/>
        <end position="356"/>
    </location>
</feature>
<evidence type="ECO:0000256" key="2">
    <source>
        <dbReference type="ARBA" id="ARBA00022692"/>
    </source>
</evidence>
<dbReference type="EMBL" id="AZGY01000025">
    <property type="protein sequence ID" value="KZZ89432.1"/>
    <property type="molecule type" value="Genomic_DNA"/>
</dbReference>
<dbReference type="GO" id="GO:0022857">
    <property type="term" value="F:transmembrane transporter activity"/>
    <property type="evidence" value="ECO:0007669"/>
    <property type="project" value="InterPro"/>
</dbReference>
<keyword evidence="9" id="KW-1185">Reference proteome</keyword>
<evidence type="ECO:0000259" key="7">
    <source>
        <dbReference type="PROSITE" id="PS50850"/>
    </source>
</evidence>
<feature type="transmembrane region" description="Helical" evidence="6">
    <location>
        <begin position="264"/>
        <end position="283"/>
    </location>
</feature>
<name>A0A167WYQ4_9HYPO</name>
<feature type="transmembrane region" description="Helical" evidence="6">
    <location>
        <begin position="144"/>
        <end position="162"/>
    </location>
</feature>
<dbReference type="GO" id="GO:0016020">
    <property type="term" value="C:membrane"/>
    <property type="evidence" value="ECO:0007669"/>
    <property type="project" value="UniProtKB-SubCell"/>
</dbReference>
<feature type="transmembrane region" description="Helical" evidence="6">
    <location>
        <begin position="232"/>
        <end position="252"/>
    </location>
</feature>
<feature type="transmembrane region" description="Helical" evidence="6">
    <location>
        <begin position="111"/>
        <end position="132"/>
    </location>
</feature>
<dbReference type="OrthoDB" id="2130629at2759"/>
<dbReference type="Gene3D" id="1.20.1720.10">
    <property type="entry name" value="Multidrug resistance protein D"/>
    <property type="match status" value="1"/>
</dbReference>
<accession>A0A167WYQ4</accession>
<reference evidence="8 9" key="1">
    <citation type="journal article" date="2016" name="Genome Biol. Evol.">
        <title>Divergent and convergent evolution of fungal pathogenicity.</title>
        <authorList>
            <person name="Shang Y."/>
            <person name="Xiao G."/>
            <person name="Zheng P."/>
            <person name="Cen K."/>
            <person name="Zhan S."/>
            <person name="Wang C."/>
        </authorList>
    </citation>
    <scope>NUCLEOTIDE SEQUENCE [LARGE SCALE GENOMIC DNA]</scope>
    <source>
        <strain evidence="8 9">RCEF 2490</strain>
    </source>
</reference>
<protein>
    <submittedName>
        <fullName evidence="8">Major facilitator superfamily domain, general substrate transporter</fullName>
    </submittedName>
</protein>
<evidence type="ECO:0000256" key="5">
    <source>
        <dbReference type="SAM" id="MobiDB-lite"/>
    </source>
</evidence>
<feature type="transmembrane region" description="Helical" evidence="6">
    <location>
        <begin position="440"/>
        <end position="459"/>
    </location>
</feature>
<feature type="transmembrane region" description="Helical" evidence="6">
    <location>
        <begin position="206"/>
        <end position="225"/>
    </location>
</feature>
<dbReference type="PANTHER" id="PTHR42718:SF27">
    <property type="entry name" value="TRANSPORTER, PUTATIVE-RELATED"/>
    <property type="match status" value="1"/>
</dbReference>
<dbReference type="PANTHER" id="PTHR42718">
    <property type="entry name" value="MAJOR FACILITATOR SUPERFAMILY MULTIDRUG TRANSPORTER MFSC"/>
    <property type="match status" value="1"/>
</dbReference>
<sequence length="589" mass="63633">MAQPSSNLPETPDSQGAILPKQSHDEHQQPYGTMPRRRPGPGVIKLPPQQARSGSDVFARSYTARGRSTSVRPPPAGPPRAFSTASAMSMGSNQLHVGYVKPARAYIIMSYLTLVTFMTSISTGLITTGIPTMARDLNIPPQTIYWPLSVYSLTTGACLIVAGTLADVVGSKRVFLLGTFLLCAFTLACGLAQTDIQLTMFRAMQGISVAMCLPTSVGILCNAIAPGRLRNLAFACTGLGQPLGFSAGLVLGGVFIKTVGWRPAWYFAAATISVCCPIGFFLLPTDSLLVRPSWKRLRTQVDWPGAVIESTCFAMLAFVLVQLSEDRNSIRSPSVIALLVISLLLMPLFVWWMRFAAHHELPVLIPNYLWRSMTFSSVCIMVMMSYAVMQVLELYTSLFFQKVQHLDPLQSSIRLLPSMIVGALLNLVIGLVIDRVSAMWLVFVTSILCAGSPLIMALIKPEWPYWYAAFPAQLLHPLSADVLFCVGLIVISQVFPEDTKALAGAVFNTVAQFGTALGLAAIGIIADSVTEKSPYEDKKSGEALFEGYKAAFWSAFALTLTIAVVAVVGLRKTGSANDVQEGGTISETT</sequence>
<dbReference type="Pfam" id="PF07690">
    <property type="entry name" value="MFS_1"/>
    <property type="match status" value="1"/>
</dbReference>
<dbReference type="InterPro" id="IPR020846">
    <property type="entry name" value="MFS_dom"/>
</dbReference>
<dbReference type="Proteomes" id="UP000078544">
    <property type="component" value="Unassembled WGS sequence"/>
</dbReference>
<dbReference type="AlphaFoldDB" id="A0A167WYQ4"/>
<gene>
    <name evidence="8" type="ORF">AAL_07731</name>
</gene>
<dbReference type="InterPro" id="IPR011701">
    <property type="entry name" value="MFS"/>
</dbReference>
<evidence type="ECO:0000313" key="8">
    <source>
        <dbReference type="EMBL" id="KZZ89432.1"/>
    </source>
</evidence>
<comment type="subcellular location">
    <subcellularLocation>
        <location evidence="1">Membrane</location>
        <topology evidence="1">Multi-pass membrane protein</topology>
    </subcellularLocation>
</comment>
<feature type="domain" description="Major facilitator superfamily (MFS) profile" evidence="7">
    <location>
        <begin position="108"/>
        <end position="574"/>
    </location>
</feature>
<evidence type="ECO:0000313" key="9">
    <source>
        <dbReference type="Proteomes" id="UP000078544"/>
    </source>
</evidence>
<proteinExistence type="predicted"/>
<feature type="transmembrane region" description="Helical" evidence="6">
    <location>
        <begin position="502"/>
        <end position="526"/>
    </location>
</feature>
<evidence type="ECO:0000256" key="1">
    <source>
        <dbReference type="ARBA" id="ARBA00004141"/>
    </source>
</evidence>
<keyword evidence="3 6" id="KW-1133">Transmembrane helix</keyword>
<feature type="transmembrane region" description="Helical" evidence="6">
    <location>
        <begin position="465"/>
        <end position="490"/>
    </location>
</feature>
<evidence type="ECO:0000256" key="3">
    <source>
        <dbReference type="ARBA" id="ARBA00022989"/>
    </source>
</evidence>
<feature type="transmembrane region" description="Helical" evidence="6">
    <location>
        <begin position="412"/>
        <end position="433"/>
    </location>
</feature>
<keyword evidence="4 6" id="KW-0472">Membrane</keyword>
<feature type="region of interest" description="Disordered" evidence="5">
    <location>
        <begin position="1"/>
        <end position="56"/>
    </location>
</feature>
<evidence type="ECO:0000256" key="6">
    <source>
        <dbReference type="SAM" id="Phobius"/>
    </source>
</evidence>